<dbReference type="PATRIC" id="fig|1028800.3.peg.3799"/>
<protein>
    <recommendedName>
        <fullName evidence="8">Probable membrane transporter protein</fullName>
    </recommendedName>
</protein>
<evidence type="ECO:0000256" key="1">
    <source>
        <dbReference type="ARBA" id="ARBA00004651"/>
    </source>
</evidence>
<evidence type="ECO:0000256" key="3">
    <source>
        <dbReference type="ARBA" id="ARBA00022448"/>
    </source>
</evidence>
<feature type="transmembrane region" description="Helical" evidence="8">
    <location>
        <begin position="141"/>
        <end position="164"/>
    </location>
</feature>
<evidence type="ECO:0000256" key="7">
    <source>
        <dbReference type="ARBA" id="ARBA00023136"/>
    </source>
</evidence>
<reference evidence="11" key="1">
    <citation type="journal article" date="2014" name="BMC Genomics">
        <title>Genome sequencing of two Neorhizobium galegae strains reveals a noeT gene responsible for the unusual acetylation of the nodulation factors.</title>
        <authorList>
            <person name="Osterman J."/>
            <person name="Marsh J."/>
            <person name="Laine P.K."/>
            <person name="Zeng Z."/>
            <person name="Alatalo E."/>
            <person name="Sullivan J.T."/>
            <person name="Young J.P."/>
            <person name="Thomas-Oates J."/>
            <person name="Paulin L."/>
            <person name="Lindstrom K."/>
        </authorList>
    </citation>
    <scope>NUCLEOTIDE SEQUENCE [LARGE SCALE GENOMIC DNA]</scope>
    <source>
        <strain evidence="11">HAMBI 540</strain>
    </source>
</reference>
<feature type="signal peptide" evidence="9">
    <location>
        <begin position="1"/>
        <end position="23"/>
    </location>
</feature>
<feature type="transmembrane region" description="Helical" evidence="8">
    <location>
        <begin position="203"/>
        <end position="221"/>
    </location>
</feature>
<evidence type="ECO:0000313" key="10">
    <source>
        <dbReference type="EMBL" id="CDN49904.1"/>
    </source>
</evidence>
<dbReference type="InterPro" id="IPR002781">
    <property type="entry name" value="TM_pro_TauE-like"/>
</dbReference>
<dbReference type="HOGENOM" id="CLU_045498_7_0_5"/>
<dbReference type="KEGG" id="ngg:RG540_CH37470"/>
<evidence type="ECO:0000256" key="8">
    <source>
        <dbReference type="RuleBase" id="RU363041"/>
    </source>
</evidence>
<proteinExistence type="inferred from homology"/>
<feature type="chain" id="PRO_5001653348" description="Probable membrane transporter protein" evidence="9">
    <location>
        <begin position="24"/>
        <end position="248"/>
    </location>
</feature>
<evidence type="ECO:0000256" key="5">
    <source>
        <dbReference type="ARBA" id="ARBA00022692"/>
    </source>
</evidence>
<accession>A0A068SVQ3</accession>
<evidence type="ECO:0000256" key="4">
    <source>
        <dbReference type="ARBA" id="ARBA00022475"/>
    </source>
</evidence>
<name>A0A068SVQ3_NEOGA</name>
<evidence type="ECO:0000256" key="2">
    <source>
        <dbReference type="ARBA" id="ARBA00009142"/>
    </source>
</evidence>
<keyword evidence="6 8" id="KW-1133">Transmembrane helix</keyword>
<keyword evidence="5 8" id="KW-0812">Transmembrane</keyword>
<feature type="transmembrane region" description="Helical" evidence="8">
    <location>
        <begin position="74"/>
        <end position="95"/>
    </location>
</feature>
<comment type="subcellular location">
    <subcellularLocation>
        <location evidence="1 8">Cell membrane</location>
        <topology evidence="1 8">Multi-pass membrane protein</topology>
    </subcellularLocation>
</comment>
<evidence type="ECO:0000256" key="6">
    <source>
        <dbReference type="ARBA" id="ARBA00022989"/>
    </source>
</evidence>
<evidence type="ECO:0000313" key="11">
    <source>
        <dbReference type="Proteomes" id="UP000028181"/>
    </source>
</evidence>
<dbReference type="Proteomes" id="UP000028181">
    <property type="component" value="Chromosome I"/>
</dbReference>
<sequence>MTITMIALLAAAGFLSGAVNAIAGGGTFLTFGAMTLAGVPPILANATSSIVQFPGYVTSTIAYWDEISSRWRSALVLALVSVIGAFAGAFLLLSLDNPSFRALVPWLLAAATAVFAAGPWLKPKASAERSANSPGSVIGQLLTAIYGGFFGAGMGIMMLAVLGVTTGGSYHHLNALKNMLAILIAAVAIIVFVGGGVIAWPEAIVMIPAGALGGYAGVWMARRVPQAVLRWCVVAVGVGLTIYYFVTG</sequence>
<dbReference type="AlphaFoldDB" id="A0A068SVQ3"/>
<feature type="transmembrane region" description="Helical" evidence="8">
    <location>
        <begin position="228"/>
        <end position="246"/>
    </location>
</feature>
<dbReference type="InterPro" id="IPR052017">
    <property type="entry name" value="TSUP"/>
</dbReference>
<keyword evidence="11" id="KW-1185">Reference proteome</keyword>
<dbReference type="Pfam" id="PF01925">
    <property type="entry name" value="TauE"/>
    <property type="match status" value="1"/>
</dbReference>
<comment type="similarity">
    <text evidence="2 8">Belongs to the 4-toluene sulfonate uptake permease (TSUP) (TC 2.A.102) family.</text>
</comment>
<dbReference type="GO" id="GO:0005886">
    <property type="term" value="C:plasma membrane"/>
    <property type="evidence" value="ECO:0007669"/>
    <property type="project" value="UniProtKB-SubCell"/>
</dbReference>
<evidence type="ECO:0000256" key="9">
    <source>
        <dbReference type="SAM" id="SignalP"/>
    </source>
</evidence>
<dbReference type="EMBL" id="HG938353">
    <property type="protein sequence ID" value="CDN49904.1"/>
    <property type="molecule type" value="Genomic_DNA"/>
</dbReference>
<keyword evidence="7 8" id="KW-0472">Membrane</keyword>
<gene>
    <name evidence="10" type="ORF">RG540_CH37470</name>
</gene>
<keyword evidence="9" id="KW-0732">Signal</keyword>
<dbReference type="RefSeq" id="WP_038590941.1">
    <property type="nucleotide sequence ID" value="NZ_HG938353.1"/>
</dbReference>
<dbReference type="eggNOG" id="COG0730">
    <property type="taxonomic scope" value="Bacteria"/>
</dbReference>
<dbReference type="OrthoDB" id="9807082at2"/>
<dbReference type="GeneID" id="24256226"/>
<keyword evidence="3" id="KW-0813">Transport</keyword>
<organism evidence="10 11">
    <name type="scientific">Neorhizobium galegae bv. orientalis str. HAMBI 540</name>
    <dbReference type="NCBI Taxonomy" id="1028800"/>
    <lineage>
        <taxon>Bacteria</taxon>
        <taxon>Pseudomonadati</taxon>
        <taxon>Pseudomonadota</taxon>
        <taxon>Alphaproteobacteria</taxon>
        <taxon>Hyphomicrobiales</taxon>
        <taxon>Rhizobiaceae</taxon>
        <taxon>Rhizobium/Agrobacterium group</taxon>
        <taxon>Neorhizobium</taxon>
    </lineage>
</organism>
<dbReference type="PANTHER" id="PTHR30269">
    <property type="entry name" value="TRANSMEMBRANE PROTEIN YFCA"/>
    <property type="match status" value="1"/>
</dbReference>
<keyword evidence="4 8" id="KW-1003">Cell membrane</keyword>
<feature type="transmembrane region" description="Helical" evidence="8">
    <location>
        <begin position="176"/>
        <end position="197"/>
    </location>
</feature>
<feature type="transmembrane region" description="Helical" evidence="8">
    <location>
        <begin position="102"/>
        <end position="121"/>
    </location>
</feature>
<dbReference type="PANTHER" id="PTHR30269:SF0">
    <property type="entry name" value="MEMBRANE TRANSPORTER PROTEIN YFCA-RELATED"/>
    <property type="match status" value="1"/>
</dbReference>